<protein>
    <submittedName>
        <fullName evidence="1">Uncharacterized protein</fullName>
    </submittedName>
</protein>
<comment type="caution">
    <text evidence="1">The sequence shown here is derived from an EMBL/GenBank/DDBJ whole genome shotgun (WGS) entry which is preliminary data.</text>
</comment>
<sequence length="137" mass="15549">MFEAQIGKNMEEYVDNMLIKSRVAGDHIRNLEEAFQAILDINPPRTIKEVQKLTGRLVALSRFLAKSAEKYLPFFRALRGDKIVRVPVDRGIRGSLQRAESIPHQPGSPELAVHRRGPIPLLGYIKHCPQLRASQRT</sequence>
<name>A0AAD3SSS1_NEPGR</name>
<dbReference type="Proteomes" id="UP001279734">
    <property type="component" value="Unassembled WGS sequence"/>
</dbReference>
<evidence type="ECO:0000313" key="2">
    <source>
        <dbReference type="Proteomes" id="UP001279734"/>
    </source>
</evidence>
<dbReference type="EMBL" id="BSYO01000015">
    <property type="protein sequence ID" value="GMH15681.1"/>
    <property type="molecule type" value="Genomic_DNA"/>
</dbReference>
<reference evidence="1" key="1">
    <citation type="submission" date="2023-05" db="EMBL/GenBank/DDBJ databases">
        <title>Nepenthes gracilis genome sequencing.</title>
        <authorList>
            <person name="Fukushima K."/>
        </authorList>
    </citation>
    <scope>NUCLEOTIDE SEQUENCE</scope>
    <source>
        <strain evidence="1">SING2019-196</strain>
    </source>
</reference>
<accession>A0AAD3SSS1</accession>
<gene>
    <name evidence="1" type="ORF">Nepgr_017522</name>
</gene>
<evidence type="ECO:0000313" key="1">
    <source>
        <dbReference type="EMBL" id="GMH15681.1"/>
    </source>
</evidence>
<dbReference type="AlphaFoldDB" id="A0AAD3SSS1"/>
<proteinExistence type="predicted"/>
<organism evidence="1 2">
    <name type="scientific">Nepenthes gracilis</name>
    <name type="common">Slender pitcher plant</name>
    <dbReference type="NCBI Taxonomy" id="150966"/>
    <lineage>
        <taxon>Eukaryota</taxon>
        <taxon>Viridiplantae</taxon>
        <taxon>Streptophyta</taxon>
        <taxon>Embryophyta</taxon>
        <taxon>Tracheophyta</taxon>
        <taxon>Spermatophyta</taxon>
        <taxon>Magnoliopsida</taxon>
        <taxon>eudicotyledons</taxon>
        <taxon>Gunneridae</taxon>
        <taxon>Pentapetalae</taxon>
        <taxon>Caryophyllales</taxon>
        <taxon>Nepenthaceae</taxon>
        <taxon>Nepenthes</taxon>
    </lineage>
</organism>
<keyword evidence="2" id="KW-1185">Reference proteome</keyword>
<dbReference type="SUPFAM" id="SSF56672">
    <property type="entry name" value="DNA/RNA polymerases"/>
    <property type="match status" value="1"/>
</dbReference>
<dbReference type="InterPro" id="IPR043502">
    <property type="entry name" value="DNA/RNA_pol_sf"/>
</dbReference>